<comment type="caution">
    <text evidence="1">The sequence shown here is derived from an EMBL/GenBank/DDBJ whole genome shotgun (WGS) entry which is preliminary data.</text>
</comment>
<protein>
    <submittedName>
        <fullName evidence="1">Uncharacterized protein</fullName>
    </submittedName>
</protein>
<gene>
    <name evidence="1" type="ORF">DY000_02059507</name>
</gene>
<evidence type="ECO:0000313" key="1">
    <source>
        <dbReference type="EMBL" id="KAF3520690.1"/>
    </source>
</evidence>
<dbReference type="EMBL" id="QGKV02001556">
    <property type="protein sequence ID" value="KAF3520690.1"/>
    <property type="molecule type" value="Genomic_DNA"/>
</dbReference>
<dbReference type="Proteomes" id="UP000266723">
    <property type="component" value="Unassembled WGS sequence"/>
</dbReference>
<evidence type="ECO:0000313" key="2">
    <source>
        <dbReference type="Proteomes" id="UP000266723"/>
    </source>
</evidence>
<sequence length="89" mass="9905">MRTWAGSVVNRKQYEKNRELVKLEIVGSWSVYGSRTALCLRSLHQLLSAHEIKTRRFQKTKTALCIVSTSEDASEIGSMNGFVSSGASI</sequence>
<proteinExistence type="predicted"/>
<accession>A0ABQ7B2N3</accession>
<name>A0ABQ7B2N3_BRACR</name>
<organism evidence="1 2">
    <name type="scientific">Brassica cretica</name>
    <name type="common">Mustard</name>
    <dbReference type="NCBI Taxonomy" id="69181"/>
    <lineage>
        <taxon>Eukaryota</taxon>
        <taxon>Viridiplantae</taxon>
        <taxon>Streptophyta</taxon>
        <taxon>Embryophyta</taxon>
        <taxon>Tracheophyta</taxon>
        <taxon>Spermatophyta</taxon>
        <taxon>Magnoliopsida</taxon>
        <taxon>eudicotyledons</taxon>
        <taxon>Gunneridae</taxon>
        <taxon>Pentapetalae</taxon>
        <taxon>rosids</taxon>
        <taxon>malvids</taxon>
        <taxon>Brassicales</taxon>
        <taxon>Brassicaceae</taxon>
        <taxon>Brassiceae</taxon>
        <taxon>Brassica</taxon>
    </lineage>
</organism>
<reference evidence="1 2" key="1">
    <citation type="journal article" date="2020" name="BMC Genomics">
        <title>Intraspecific diversification of the crop wild relative Brassica cretica Lam. using demographic model selection.</title>
        <authorList>
            <person name="Kioukis A."/>
            <person name="Michalopoulou V.A."/>
            <person name="Briers L."/>
            <person name="Pirintsos S."/>
            <person name="Studholme D.J."/>
            <person name="Pavlidis P."/>
            <person name="Sarris P.F."/>
        </authorList>
    </citation>
    <scope>NUCLEOTIDE SEQUENCE [LARGE SCALE GENOMIC DNA]</scope>
    <source>
        <strain evidence="2">cv. PFS-1207/04</strain>
    </source>
</reference>
<keyword evidence="2" id="KW-1185">Reference proteome</keyword>